<protein>
    <submittedName>
        <fullName evidence="1">Uncharacterized protein</fullName>
    </submittedName>
</protein>
<accession>A0ABD1PDD9</accession>
<name>A0ABD1PDD9_9LAMI</name>
<dbReference type="EMBL" id="JBFOLK010000014">
    <property type="protein sequence ID" value="KAL2461912.1"/>
    <property type="molecule type" value="Genomic_DNA"/>
</dbReference>
<sequence>MCLDFHIYTDNTTKFSLKYIVRRIKKKWWEKFTKTNSCPKSIQSWIEAFEHDSKGKSIPSKFEDKQADFLTEKSKLIAMLAQHKDSEEFSHLAQRAASLTGTTLNPSKASSSPLSKLTTEDFAQNNEDDCCGIDDLVDDF</sequence>
<reference evidence="2" key="1">
    <citation type="submission" date="2024-07" db="EMBL/GenBank/DDBJ databases">
        <title>Two chromosome-level genome assemblies of Korean endemic species Abeliophyllum distichum and Forsythia ovata (Oleaceae).</title>
        <authorList>
            <person name="Jang H."/>
        </authorList>
    </citation>
    <scope>NUCLEOTIDE SEQUENCE [LARGE SCALE GENOMIC DNA]</scope>
</reference>
<dbReference type="Proteomes" id="UP001604336">
    <property type="component" value="Unassembled WGS sequence"/>
</dbReference>
<organism evidence="1 2">
    <name type="scientific">Abeliophyllum distichum</name>
    <dbReference type="NCBI Taxonomy" id="126358"/>
    <lineage>
        <taxon>Eukaryota</taxon>
        <taxon>Viridiplantae</taxon>
        <taxon>Streptophyta</taxon>
        <taxon>Embryophyta</taxon>
        <taxon>Tracheophyta</taxon>
        <taxon>Spermatophyta</taxon>
        <taxon>Magnoliopsida</taxon>
        <taxon>eudicotyledons</taxon>
        <taxon>Gunneridae</taxon>
        <taxon>Pentapetalae</taxon>
        <taxon>asterids</taxon>
        <taxon>lamiids</taxon>
        <taxon>Lamiales</taxon>
        <taxon>Oleaceae</taxon>
        <taxon>Forsythieae</taxon>
        <taxon>Abeliophyllum</taxon>
    </lineage>
</organism>
<evidence type="ECO:0000313" key="1">
    <source>
        <dbReference type="EMBL" id="KAL2461912.1"/>
    </source>
</evidence>
<dbReference type="AlphaFoldDB" id="A0ABD1PDD9"/>
<proteinExistence type="predicted"/>
<comment type="caution">
    <text evidence="1">The sequence shown here is derived from an EMBL/GenBank/DDBJ whole genome shotgun (WGS) entry which is preliminary data.</text>
</comment>
<keyword evidence="2" id="KW-1185">Reference proteome</keyword>
<gene>
    <name evidence="1" type="ORF">Adt_45332</name>
</gene>
<evidence type="ECO:0000313" key="2">
    <source>
        <dbReference type="Proteomes" id="UP001604336"/>
    </source>
</evidence>